<dbReference type="AlphaFoldDB" id="A0A8H5MFX0"/>
<sequence>MYAGQHALRARNADAAGMLEQQMVFPYAMDPFGFVGGGDVLPHRISMMVLDHEVVFFHGNVNY</sequence>
<keyword evidence="2" id="KW-1185">Reference proteome</keyword>
<reference evidence="1 2" key="1">
    <citation type="journal article" date="2020" name="ISME J.">
        <title>Uncovering the hidden diversity of litter-decomposition mechanisms in mushroom-forming fungi.</title>
        <authorList>
            <person name="Floudas D."/>
            <person name="Bentzer J."/>
            <person name="Ahren D."/>
            <person name="Johansson T."/>
            <person name="Persson P."/>
            <person name="Tunlid A."/>
        </authorList>
    </citation>
    <scope>NUCLEOTIDE SEQUENCE [LARGE SCALE GENOMIC DNA]</scope>
    <source>
        <strain evidence="1 2">CBS 406.79</strain>
    </source>
</reference>
<accession>A0A8H5MFX0</accession>
<name>A0A8H5MFX0_9AGAR</name>
<dbReference type="Proteomes" id="UP000518752">
    <property type="component" value="Unassembled WGS sequence"/>
</dbReference>
<dbReference type="OrthoDB" id="2248459at2759"/>
<dbReference type="EMBL" id="JAACJN010000006">
    <property type="protein sequence ID" value="KAF5392379.1"/>
    <property type="molecule type" value="Genomic_DNA"/>
</dbReference>
<protein>
    <submittedName>
        <fullName evidence="1">Uncharacterized protein</fullName>
    </submittedName>
</protein>
<proteinExistence type="predicted"/>
<evidence type="ECO:0000313" key="2">
    <source>
        <dbReference type="Proteomes" id="UP000518752"/>
    </source>
</evidence>
<comment type="caution">
    <text evidence="1">The sequence shown here is derived from an EMBL/GenBank/DDBJ whole genome shotgun (WGS) entry which is preliminary data.</text>
</comment>
<organism evidence="1 2">
    <name type="scientific">Collybiopsis confluens</name>
    <dbReference type="NCBI Taxonomy" id="2823264"/>
    <lineage>
        <taxon>Eukaryota</taxon>
        <taxon>Fungi</taxon>
        <taxon>Dikarya</taxon>
        <taxon>Basidiomycota</taxon>
        <taxon>Agaricomycotina</taxon>
        <taxon>Agaricomycetes</taxon>
        <taxon>Agaricomycetidae</taxon>
        <taxon>Agaricales</taxon>
        <taxon>Marasmiineae</taxon>
        <taxon>Omphalotaceae</taxon>
        <taxon>Collybiopsis</taxon>
    </lineage>
</organism>
<gene>
    <name evidence="1" type="ORF">D9757_001506</name>
</gene>
<evidence type="ECO:0000313" key="1">
    <source>
        <dbReference type="EMBL" id="KAF5392379.1"/>
    </source>
</evidence>